<dbReference type="PANTHER" id="PTHR12780">
    <property type="entry name" value="RNA POLYMERASE III DNA DIRECTED , 39KD SUBUNIT-RELATED"/>
    <property type="match status" value="1"/>
</dbReference>
<dbReference type="GO" id="GO:0000428">
    <property type="term" value="C:DNA-directed RNA polymerase complex"/>
    <property type="evidence" value="ECO:0007669"/>
    <property type="project" value="UniProtKB-KW"/>
</dbReference>
<accession>A0A0A9YUE3</accession>
<dbReference type="AlphaFoldDB" id="A0A0A9YUE3"/>
<evidence type="ECO:0000313" key="2">
    <source>
        <dbReference type="EMBL" id="JAG33185.1"/>
    </source>
</evidence>
<gene>
    <name evidence="2" type="primary">Polr3f</name>
    <name evidence="2" type="ORF">CM83_101492</name>
</gene>
<feature type="compositionally biased region" description="Polar residues" evidence="1">
    <location>
        <begin position="84"/>
        <end position="98"/>
    </location>
</feature>
<sequence>MILQVLYYDRVVDIVSPKQILSSENRADYVSRVRQLSHKSLQSISIPMFSNSDTSVYHLQILDLVQSLSVTDGDDARIQDTDSDAGSQSYKRLRSNSGSSIPIQNSYSTIDDDDDDCETVMEEILLYKLNTSHDTLDSNPYRYPMVTSSPCISCPFITNCGTNKLINPETCVYFSEWF</sequence>
<keyword evidence="2" id="KW-0240">DNA-directed RNA polymerase</keyword>
<evidence type="ECO:0000256" key="1">
    <source>
        <dbReference type="SAM" id="MobiDB-lite"/>
    </source>
</evidence>
<dbReference type="InterPro" id="IPR016049">
    <property type="entry name" value="RNA_pol_Rpc34-like"/>
</dbReference>
<reference evidence="2" key="1">
    <citation type="journal article" date="2014" name="PLoS ONE">
        <title>Transcriptome-Based Identification of ABC Transporters in the Western Tarnished Plant Bug Lygus hesperus.</title>
        <authorList>
            <person name="Hull J.J."/>
            <person name="Chaney K."/>
            <person name="Geib S.M."/>
            <person name="Fabrick J.A."/>
            <person name="Brent C.S."/>
            <person name="Walsh D."/>
            <person name="Lavine L.C."/>
        </authorList>
    </citation>
    <scope>NUCLEOTIDE SEQUENCE</scope>
</reference>
<name>A0A0A9YUE3_LYGHE</name>
<organism evidence="2">
    <name type="scientific">Lygus hesperus</name>
    <name type="common">Western plant bug</name>
    <dbReference type="NCBI Taxonomy" id="30085"/>
    <lineage>
        <taxon>Eukaryota</taxon>
        <taxon>Metazoa</taxon>
        <taxon>Ecdysozoa</taxon>
        <taxon>Arthropoda</taxon>
        <taxon>Hexapoda</taxon>
        <taxon>Insecta</taxon>
        <taxon>Pterygota</taxon>
        <taxon>Neoptera</taxon>
        <taxon>Paraneoptera</taxon>
        <taxon>Hemiptera</taxon>
        <taxon>Heteroptera</taxon>
        <taxon>Panheteroptera</taxon>
        <taxon>Cimicomorpha</taxon>
        <taxon>Miridae</taxon>
        <taxon>Mirini</taxon>
        <taxon>Lygus</taxon>
    </lineage>
</organism>
<protein>
    <submittedName>
        <fullName evidence="2">DNA-directed RNA polymerase III subunit RPC6</fullName>
    </submittedName>
</protein>
<feature type="region of interest" description="Disordered" evidence="1">
    <location>
        <begin position="76"/>
        <end position="98"/>
    </location>
</feature>
<proteinExistence type="predicted"/>
<reference evidence="2" key="2">
    <citation type="submission" date="2014-07" db="EMBL/GenBank/DDBJ databases">
        <authorList>
            <person name="Hull J."/>
        </authorList>
    </citation>
    <scope>NUCLEOTIDE SEQUENCE</scope>
</reference>
<dbReference type="EMBL" id="GBHO01010419">
    <property type="protein sequence ID" value="JAG33185.1"/>
    <property type="molecule type" value="Transcribed_RNA"/>
</dbReference>
<keyword evidence="2" id="KW-0804">Transcription</keyword>